<reference evidence="2" key="3">
    <citation type="submission" date="2006-01" db="EMBL/GenBank/DDBJ databases">
        <authorList>
            <person name="Buell R."/>
        </authorList>
    </citation>
    <scope>NUCLEOTIDE SEQUENCE</scope>
</reference>
<dbReference type="AlphaFoldDB" id="Q2QT60"/>
<name>Q2QT60_ORYSJ</name>
<evidence type="ECO:0000313" key="2">
    <source>
        <dbReference type="EMBL" id="ABA97547.1"/>
    </source>
</evidence>
<feature type="compositionally biased region" description="Basic and acidic residues" evidence="1">
    <location>
        <begin position="35"/>
        <end position="50"/>
    </location>
</feature>
<reference evidence="2" key="2">
    <citation type="submission" date="2005-04" db="EMBL/GenBank/DDBJ databases">
        <authorList>
            <person name="Buell C.R."/>
            <person name="Wing R.A."/>
            <person name="McCombie W.A."/>
            <person name="Ouyang S."/>
        </authorList>
    </citation>
    <scope>NUCLEOTIDE SEQUENCE</scope>
</reference>
<protein>
    <submittedName>
        <fullName evidence="2">Uncharacterized protein</fullName>
    </submittedName>
</protein>
<feature type="region of interest" description="Disordered" evidence="1">
    <location>
        <begin position="26"/>
        <end position="50"/>
    </location>
</feature>
<sequence length="50" mass="5586">MAVEGNRVEAGMRRGMAKLMAHVVRRGDGGSSGDARLEIADERRQEKMHY</sequence>
<dbReference type="EMBL" id="DP000011">
    <property type="protein sequence ID" value="ABA97547.1"/>
    <property type="molecule type" value="Genomic_DNA"/>
</dbReference>
<organism evidence="2">
    <name type="scientific">Oryza sativa subsp. japonica</name>
    <name type="common">Rice</name>
    <dbReference type="NCBI Taxonomy" id="39947"/>
    <lineage>
        <taxon>Eukaryota</taxon>
        <taxon>Viridiplantae</taxon>
        <taxon>Streptophyta</taxon>
        <taxon>Embryophyta</taxon>
        <taxon>Tracheophyta</taxon>
        <taxon>Spermatophyta</taxon>
        <taxon>Magnoliopsida</taxon>
        <taxon>Liliopsida</taxon>
        <taxon>Poales</taxon>
        <taxon>Poaceae</taxon>
        <taxon>BOP clade</taxon>
        <taxon>Oryzoideae</taxon>
        <taxon>Oryzeae</taxon>
        <taxon>Oryzinae</taxon>
        <taxon>Oryza</taxon>
        <taxon>Oryza sativa</taxon>
    </lineage>
</organism>
<evidence type="ECO:0000256" key="1">
    <source>
        <dbReference type="SAM" id="MobiDB-lite"/>
    </source>
</evidence>
<accession>Q2QT60</accession>
<gene>
    <name evidence="2" type="ordered locus">LOC_Os12g21750</name>
</gene>
<reference evidence="2" key="1">
    <citation type="journal article" date="2005" name="BMC Biol.">
        <title>The sequence of rice chromosomes 11 and 12, rich in disease resistance genes and recent gene duplications.</title>
        <authorList>
            <consortium name="The rice chromosomes 11 and 12 sequencing consortia"/>
        </authorList>
    </citation>
    <scope>NUCLEOTIDE SEQUENCE [LARGE SCALE GENOMIC DNA]</scope>
</reference>
<proteinExistence type="predicted"/>